<reference evidence="2 3" key="1">
    <citation type="submission" date="2023-11" db="EMBL/GenBank/DDBJ databases">
        <title>Draft genome sequence and annotation of the polyextremotolerant black yeast-like fungus Aureobasidium pullulans NRRL 62042.</title>
        <authorList>
            <person name="Dielentheis-Frenken M.R.E."/>
            <person name="Wibberg D."/>
            <person name="Blank L.M."/>
            <person name="Tiso T."/>
        </authorList>
    </citation>
    <scope>NUCLEOTIDE SEQUENCE [LARGE SCALE GENOMIC DNA]</scope>
    <source>
        <strain evidence="2 3">NRRL 62042</strain>
    </source>
</reference>
<dbReference type="Proteomes" id="UP001341245">
    <property type="component" value="Unassembled WGS sequence"/>
</dbReference>
<feature type="region of interest" description="Disordered" evidence="1">
    <location>
        <begin position="144"/>
        <end position="168"/>
    </location>
</feature>
<organism evidence="2 3">
    <name type="scientific">Aureobasidium pullulans</name>
    <name type="common">Black yeast</name>
    <name type="synonym">Pullularia pullulans</name>
    <dbReference type="NCBI Taxonomy" id="5580"/>
    <lineage>
        <taxon>Eukaryota</taxon>
        <taxon>Fungi</taxon>
        <taxon>Dikarya</taxon>
        <taxon>Ascomycota</taxon>
        <taxon>Pezizomycotina</taxon>
        <taxon>Dothideomycetes</taxon>
        <taxon>Dothideomycetidae</taxon>
        <taxon>Dothideales</taxon>
        <taxon>Saccotheciaceae</taxon>
        <taxon>Aureobasidium</taxon>
    </lineage>
</organism>
<gene>
    <name evidence="2" type="ORF">QM012_002617</name>
</gene>
<evidence type="ECO:0000313" key="2">
    <source>
        <dbReference type="EMBL" id="KAK6001286.1"/>
    </source>
</evidence>
<proteinExistence type="predicted"/>
<name>A0ABR0TB98_AURPU</name>
<keyword evidence="3" id="KW-1185">Reference proteome</keyword>
<protein>
    <submittedName>
        <fullName evidence="2">Uncharacterized protein</fullName>
    </submittedName>
</protein>
<evidence type="ECO:0000313" key="3">
    <source>
        <dbReference type="Proteomes" id="UP001341245"/>
    </source>
</evidence>
<dbReference type="EMBL" id="JASGXD010000014">
    <property type="protein sequence ID" value="KAK6001286.1"/>
    <property type="molecule type" value="Genomic_DNA"/>
</dbReference>
<comment type="caution">
    <text evidence="2">The sequence shown here is derived from an EMBL/GenBank/DDBJ whole genome shotgun (WGS) entry which is preliminary data.</text>
</comment>
<sequence>MILIDGTISIISNTLSMHIPIDCSIPLLTILLPVISAEIAADGELYYGLWLYTTSGTELQVATPQLTTTLTETAPDVNTLDAPDHDTNDDLFANLASATNGSASITTAAATPGSTPDAGAFKKSFKTCATRKIKCEIVQGSSPKDPIHVEDGMSRSTSSFEGLKPAPKTSKKASRLRVTCEDYRQLKINEAGLLDEVTKVEGADSENEDDPSKLNHLTSSDIDYAKAMDCLERHVTEPIDLQDQLRHFFESLLRGPLL</sequence>
<accession>A0ABR0TB98</accession>
<evidence type="ECO:0000256" key="1">
    <source>
        <dbReference type="SAM" id="MobiDB-lite"/>
    </source>
</evidence>